<protein>
    <submittedName>
        <fullName evidence="3">Uncharacterized protein</fullName>
    </submittedName>
</protein>
<dbReference type="EMBL" id="HBIV01024894">
    <property type="protein sequence ID" value="CAE0666246.1"/>
    <property type="molecule type" value="Transcribed_RNA"/>
</dbReference>
<proteinExistence type="predicted"/>
<dbReference type="SMART" id="SM00698">
    <property type="entry name" value="MORN"/>
    <property type="match status" value="3"/>
</dbReference>
<sequence>MNIIYEQDYELDIGGFYRNPRWVGKGVIKSKDVVNIDNNTFVYSNHPLSPFKGESFKWSSWKFDDGSIYEGLTLENVPHGKGVVTLGLISNCGINIKHKNERYEGEFYSGFAHGLGSLYKPKTFEVYFGEFTFGRKQGCGMEFNLNSFFLLINSGLNVKNAWLLSRDKIRENTIYGYFHNDLFQSKNKKIKNPKMYKYCNIQEIKGLLCEIKNIIVKTRMFQFKPDSLVYNKKNLNDYTFLSLQDPLRYPFCTEFLAPGPVGQCYSVPNDSRIVKEMLKIAKNYNFIYNQYNLSL</sequence>
<dbReference type="SUPFAM" id="SSF82185">
    <property type="entry name" value="Histone H3 K4-specific methyltransferase SET7/9 N-terminal domain"/>
    <property type="match status" value="1"/>
</dbReference>
<dbReference type="InterPro" id="IPR003409">
    <property type="entry name" value="MORN"/>
</dbReference>
<evidence type="ECO:0000313" key="3">
    <source>
        <dbReference type="EMBL" id="CAE0666247.1"/>
    </source>
</evidence>
<organism evidence="3">
    <name type="scientific">Lotharella globosa</name>
    <dbReference type="NCBI Taxonomy" id="91324"/>
    <lineage>
        <taxon>Eukaryota</taxon>
        <taxon>Sar</taxon>
        <taxon>Rhizaria</taxon>
        <taxon>Cercozoa</taxon>
        <taxon>Chlorarachniophyceae</taxon>
        <taxon>Lotharella</taxon>
    </lineage>
</organism>
<accession>A0A6V3NC70</accession>
<dbReference type="EMBL" id="HBIV01024896">
    <property type="protein sequence ID" value="CAE0666247.1"/>
    <property type="molecule type" value="Transcribed_RNA"/>
</dbReference>
<evidence type="ECO:0000313" key="2">
    <source>
        <dbReference type="EMBL" id="CAE0666246.1"/>
    </source>
</evidence>
<dbReference type="AlphaFoldDB" id="A0A6V3NC70"/>
<keyword evidence="1" id="KW-0677">Repeat</keyword>
<gene>
    <name evidence="2" type="ORF">LGLO00237_LOCUS17856</name>
    <name evidence="3" type="ORF">LGLO00237_LOCUS17857</name>
</gene>
<evidence type="ECO:0000256" key="1">
    <source>
        <dbReference type="ARBA" id="ARBA00022737"/>
    </source>
</evidence>
<reference evidence="3" key="1">
    <citation type="submission" date="2021-01" db="EMBL/GenBank/DDBJ databases">
        <authorList>
            <person name="Corre E."/>
            <person name="Pelletier E."/>
            <person name="Niang G."/>
            <person name="Scheremetjew M."/>
            <person name="Finn R."/>
            <person name="Kale V."/>
            <person name="Holt S."/>
            <person name="Cochrane G."/>
            <person name="Meng A."/>
            <person name="Brown T."/>
            <person name="Cohen L."/>
        </authorList>
    </citation>
    <scope>NUCLEOTIDE SEQUENCE</scope>
    <source>
        <strain evidence="3">CCCM811</strain>
    </source>
</reference>
<name>A0A6V3NC70_9EUKA</name>